<evidence type="ECO:0000313" key="2">
    <source>
        <dbReference type="Proteomes" id="UP000785679"/>
    </source>
</evidence>
<organism evidence="1 2">
    <name type="scientific">Halteria grandinella</name>
    <dbReference type="NCBI Taxonomy" id="5974"/>
    <lineage>
        <taxon>Eukaryota</taxon>
        <taxon>Sar</taxon>
        <taxon>Alveolata</taxon>
        <taxon>Ciliophora</taxon>
        <taxon>Intramacronucleata</taxon>
        <taxon>Spirotrichea</taxon>
        <taxon>Stichotrichia</taxon>
        <taxon>Sporadotrichida</taxon>
        <taxon>Halteriidae</taxon>
        <taxon>Halteria</taxon>
    </lineage>
</organism>
<gene>
    <name evidence="1" type="ORF">FGO68_gene6042</name>
</gene>
<keyword evidence="2" id="KW-1185">Reference proteome</keyword>
<evidence type="ECO:0000313" key="1">
    <source>
        <dbReference type="EMBL" id="TNV84945.1"/>
    </source>
</evidence>
<dbReference type="Proteomes" id="UP000785679">
    <property type="component" value="Unassembled WGS sequence"/>
</dbReference>
<dbReference type="OrthoDB" id="10602824at2759"/>
<reference evidence="1" key="1">
    <citation type="submission" date="2019-06" db="EMBL/GenBank/DDBJ databases">
        <authorList>
            <person name="Zheng W."/>
        </authorList>
    </citation>
    <scope>NUCLEOTIDE SEQUENCE</scope>
    <source>
        <strain evidence="1">QDHG01</strain>
    </source>
</reference>
<name>A0A8J8P2R2_HALGN</name>
<dbReference type="EMBL" id="RRYP01002287">
    <property type="protein sequence ID" value="TNV84945.1"/>
    <property type="molecule type" value="Genomic_DNA"/>
</dbReference>
<accession>A0A8J8P2R2</accession>
<sequence>MNRSSENSLLSLEPQLIGIPDLVNLVADFCDDHSLSKLSRTTKGVRKMIIEESKDRYIRVLEYKYMRVCLQMESLLERISRGEMIDVEMFGKTTQNDDQMSLYRRFLLNKYPSDITFKRFQTMSQNLENLKRMRGPVSVNPTFINSIQRQTDQNQQQQQTVQNNRPDLHTIHQHQDTHDDDDVGNNLAMDDQMYDSLFHRRREMIWQYDDTVRKQRELDKQCMNLMNKLTDQETSLTDMVDGFVSYKLSRYRNKFDLAVRKMKGQVVCDSDIIMADLLEPTYFINSIQDKIMSQHRLQVN</sequence>
<proteinExistence type="predicted"/>
<comment type="caution">
    <text evidence="1">The sequence shown here is derived from an EMBL/GenBank/DDBJ whole genome shotgun (WGS) entry which is preliminary data.</text>
</comment>
<protein>
    <submittedName>
        <fullName evidence="1">Uncharacterized protein</fullName>
    </submittedName>
</protein>
<dbReference type="AlphaFoldDB" id="A0A8J8P2R2"/>